<dbReference type="Gene3D" id="3.90.15.10">
    <property type="entry name" value="Topoisomerase I, Chain A, domain 3"/>
    <property type="match status" value="1"/>
</dbReference>
<dbReference type="SUPFAM" id="SSF55869">
    <property type="entry name" value="DNA topoisomerase I domain"/>
    <property type="match status" value="1"/>
</dbReference>
<evidence type="ECO:0000256" key="4">
    <source>
        <dbReference type="ARBA" id="ARBA00023029"/>
    </source>
</evidence>
<organism evidence="9 10">
    <name type="scientific">Microbacterium radiodurans</name>
    <dbReference type="NCBI Taxonomy" id="661398"/>
    <lineage>
        <taxon>Bacteria</taxon>
        <taxon>Bacillati</taxon>
        <taxon>Actinomycetota</taxon>
        <taxon>Actinomycetes</taxon>
        <taxon>Micrococcales</taxon>
        <taxon>Microbacteriaceae</taxon>
        <taxon>Microbacterium</taxon>
    </lineage>
</organism>
<proteinExistence type="inferred from homology"/>
<evidence type="ECO:0000313" key="9">
    <source>
        <dbReference type="EMBL" id="KAA9089394.1"/>
    </source>
</evidence>
<dbReference type="RefSeq" id="WP_150418026.1">
    <property type="nucleotide sequence ID" value="NZ_VYRZ01000001.1"/>
</dbReference>
<comment type="similarity">
    <text evidence="2">Belongs to the type IB topoisomerase family.</text>
</comment>
<feature type="domain" description="DNA topoisomerase I catalytic core eukaryotic-type" evidence="7">
    <location>
        <begin position="85"/>
        <end position="287"/>
    </location>
</feature>
<name>A0A5J5ITG5_9MICO</name>
<dbReference type="Proteomes" id="UP000327039">
    <property type="component" value="Unassembled WGS sequence"/>
</dbReference>
<evidence type="ECO:0000259" key="7">
    <source>
        <dbReference type="Pfam" id="PF01028"/>
    </source>
</evidence>
<dbReference type="OrthoDB" id="9778962at2"/>
<dbReference type="Pfam" id="PF21338">
    <property type="entry name" value="Top1B_N_bact"/>
    <property type="match status" value="1"/>
</dbReference>
<dbReference type="EMBL" id="VYRZ01000001">
    <property type="protein sequence ID" value="KAA9089394.1"/>
    <property type="molecule type" value="Genomic_DNA"/>
</dbReference>
<dbReference type="GO" id="GO:0006265">
    <property type="term" value="P:DNA topological change"/>
    <property type="evidence" value="ECO:0007669"/>
    <property type="project" value="InterPro"/>
</dbReference>
<evidence type="ECO:0000256" key="1">
    <source>
        <dbReference type="ARBA" id="ARBA00000213"/>
    </source>
</evidence>
<protein>
    <recommendedName>
        <fullName evidence="3">DNA topoisomerase</fullName>
        <ecNumber evidence="3">5.6.2.1</ecNumber>
    </recommendedName>
</protein>
<sequence length="320" mass="35323">MPRLIRVRPDEDAGIRRVRAGKNFRYVGADGSTVGRRDLARIRAMVIPPAWKDVWISAEAQGHIQVVGTDDAGRRQYMYHPDWTARRDKGKYARALELADALPRARSRATAGLRRSELDRERVLATAFRMLDRSALRIGSQRYLLQHGSRGLTTLRRRDATVADAIVNLAFSGKSGQKQALQIDDPDLAAAILLLIEGRPASPLLAWQRERRRVPLTPNDVNAYVRALTGGPFTAKDFRTLRGTVIAADALARIGIAETARAIQKAEVEAVRTAATALGNTPSVARSSYIDPRVFQRYRSGMLLDTGVSPEKAIRALVLG</sequence>
<dbReference type="InterPro" id="IPR013500">
    <property type="entry name" value="TopoI_cat_euk"/>
</dbReference>
<keyword evidence="4" id="KW-0799">Topoisomerase</keyword>
<dbReference type="GO" id="GO:0003677">
    <property type="term" value="F:DNA binding"/>
    <property type="evidence" value="ECO:0007669"/>
    <property type="project" value="UniProtKB-KW"/>
</dbReference>
<evidence type="ECO:0000256" key="5">
    <source>
        <dbReference type="ARBA" id="ARBA00023125"/>
    </source>
</evidence>
<evidence type="ECO:0000256" key="3">
    <source>
        <dbReference type="ARBA" id="ARBA00012891"/>
    </source>
</evidence>
<dbReference type="InterPro" id="IPR049331">
    <property type="entry name" value="Top1B_N_bact"/>
</dbReference>
<evidence type="ECO:0000256" key="2">
    <source>
        <dbReference type="ARBA" id="ARBA00006645"/>
    </source>
</evidence>
<reference evidence="10" key="1">
    <citation type="submission" date="2019-09" db="EMBL/GenBank/DDBJ databases">
        <title>Mumia zhuanghuii sp. nov. isolated from the intestinal contents of plateau pika (Ochotona curzoniae) in the Qinghai-Tibet plateau of China.</title>
        <authorList>
            <person name="Tian Z."/>
        </authorList>
    </citation>
    <scope>NUCLEOTIDE SEQUENCE [LARGE SCALE GENOMIC DNA]</scope>
    <source>
        <strain evidence="10">DSM 25564</strain>
    </source>
</reference>
<keyword evidence="6 9" id="KW-0413">Isomerase</keyword>
<dbReference type="InterPro" id="IPR011010">
    <property type="entry name" value="DNA_brk_join_enz"/>
</dbReference>
<evidence type="ECO:0000313" key="10">
    <source>
        <dbReference type="Proteomes" id="UP000327039"/>
    </source>
</evidence>
<dbReference type="GO" id="GO:0003917">
    <property type="term" value="F:DNA topoisomerase type I (single strand cut, ATP-independent) activity"/>
    <property type="evidence" value="ECO:0007669"/>
    <property type="project" value="UniProtKB-EC"/>
</dbReference>
<dbReference type="InterPro" id="IPR035447">
    <property type="entry name" value="DNA_topo_I_N_sf"/>
</dbReference>
<comment type="catalytic activity">
    <reaction evidence="1">
        <text>ATP-independent breakage of single-stranded DNA, followed by passage and rejoining.</text>
        <dbReference type="EC" id="5.6.2.1"/>
    </reaction>
</comment>
<keyword evidence="5" id="KW-0238">DNA-binding</keyword>
<dbReference type="PRINTS" id="PR00416">
    <property type="entry name" value="EUTPISMRASEI"/>
</dbReference>
<evidence type="ECO:0000256" key="6">
    <source>
        <dbReference type="ARBA" id="ARBA00023235"/>
    </source>
</evidence>
<dbReference type="Gene3D" id="1.10.132.120">
    <property type="match status" value="1"/>
</dbReference>
<accession>A0A5J5ITG5</accession>
<keyword evidence="10" id="KW-1185">Reference proteome</keyword>
<dbReference type="EC" id="5.6.2.1" evidence="3"/>
<gene>
    <name evidence="9" type="ORF">F6B42_02595</name>
</gene>
<evidence type="ECO:0000259" key="8">
    <source>
        <dbReference type="Pfam" id="PF21338"/>
    </source>
</evidence>
<dbReference type="Gene3D" id="3.30.66.10">
    <property type="entry name" value="DNA topoisomerase I domain"/>
    <property type="match status" value="1"/>
</dbReference>
<dbReference type="Pfam" id="PF01028">
    <property type="entry name" value="Topoisom_I"/>
    <property type="match status" value="1"/>
</dbReference>
<dbReference type="AlphaFoldDB" id="A0A5J5ITG5"/>
<dbReference type="PROSITE" id="PS52038">
    <property type="entry name" value="TOPO_IB_2"/>
    <property type="match status" value="1"/>
</dbReference>
<dbReference type="InterPro" id="IPR014711">
    <property type="entry name" value="TopoI_cat_a-hlx-sub_euk"/>
</dbReference>
<dbReference type="InterPro" id="IPR001631">
    <property type="entry name" value="TopoI"/>
</dbReference>
<dbReference type="SUPFAM" id="SSF56349">
    <property type="entry name" value="DNA breaking-rejoining enzymes"/>
    <property type="match status" value="1"/>
</dbReference>
<comment type="caution">
    <text evidence="9">The sequence shown here is derived from an EMBL/GenBank/DDBJ whole genome shotgun (WGS) entry which is preliminary data.</text>
</comment>
<feature type="domain" description="DNA topoisomerase IB N-terminal" evidence="8">
    <location>
        <begin position="23"/>
        <end position="70"/>
    </location>
</feature>